<dbReference type="PANTHER" id="PTHR31595:SF46">
    <property type="entry name" value="ACYL-COA--STEROL O-ACYLTRANSFERASE 1"/>
    <property type="match status" value="1"/>
</dbReference>
<dbReference type="InterPro" id="IPR017088">
    <property type="entry name" value="Wax_synthase_Magnoliopsida"/>
</dbReference>
<keyword evidence="3" id="KW-0808">Transferase</keyword>
<keyword evidence="5 10" id="KW-1133">Transmembrane helix</keyword>
<evidence type="ECO:0000313" key="12">
    <source>
        <dbReference type="EMBL" id="CAL0329415.1"/>
    </source>
</evidence>
<keyword evidence="8" id="KW-0012">Acyltransferase</keyword>
<dbReference type="AlphaFoldDB" id="A0AAV1Y6K6"/>
<keyword evidence="7 10" id="KW-0472">Membrane</keyword>
<comment type="similarity">
    <text evidence="2">Belongs to the wax synthase family.</text>
</comment>
<dbReference type="GO" id="GO:0016020">
    <property type="term" value="C:membrane"/>
    <property type="evidence" value="ECO:0007669"/>
    <property type="project" value="UniProtKB-SubCell"/>
</dbReference>
<feature type="transmembrane region" description="Helical" evidence="10">
    <location>
        <begin position="32"/>
        <end position="49"/>
    </location>
</feature>
<keyword evidence="6" id="KW-0443">Lipid metabolism</keyword>
<evidence type="ECO:0000256" key="2">
    <source>
        <dbReference type="ARBA" id="ARBA00007282"/>
    </source>
</evidence>
<evidence type="ECO:0000256" key="1">
    <source>
        <dbReference type="ARBA" id="ARBA00004141"/>
    </source>
</evidence>
<dbReference type="GO" id="GO:0006629">
    <property type="term" value="P:lipid metabolic process"/>
    <property type="evidence" value="ECO:0007669"/>
    <property type="project" value="UniProtKB-KW"/>
</dbReference>
<dbReference type="InterPro" id="IPR044851">
    <property type="entry name" value="Wax_synthase"/>
</dbReference>
<accession>A0AAV1Y6K6</accession>
<evidence type="ECO:0000256" key="7">
    <source>
        <dbReference type="ARBA" id="ARBA00023136"/>
    </source>
</evidence>
<evidence type="ECO:0000313" key="13">
    <source>
        <dbReference type="Proteomes" id="UP001497480"/>
    </source>
</evidence>
<feature type="transmembrane region" description="Helical" evidence="10">
    <location>
        <begin position="339"/>
        <end position="360"/>
    </location>
</feature>
<feature type="region of interest" description="Disordered" evidence="9">
    <location>
        <begin position="112"/>
        <end position="141"/>
    </location>
</feature>
<dbReference type="Pfam" id="PF13813">
    <property type="entry name" value="MBOAT_2"/>
    <property type="match status" value="1"/>
</dbReference>
<feature type="transmembrane region" description="Helical" evidence="10">
    <location>
        <begin position="282"/>
        <end position="301"/>
    </location>
</feature>
<reference evidence="12 13" key="1">
    <citation type="submission" date="2024-03" db="EMBL/GenBank/DDBJ databases">
        <authorList>
            <person name="Martinez-Hernandez J."/>
        </authorList>
    </citation>
    <scope>NUCLEOTIDE SEQUENCE [LARGE SCALE GENOMIC DNA]</scope>
</reference>
<dbReference type="PANTHER" id="PTHR31595">
    <property type="entry name" value="LONG-CHAIN-ALCOHOL O-FATTY-ACYLTRANSFERASE 3-RELATED"/>
    <property type="match status" value="1"/>
</dbReference>
<feature type="domain" description="Wax synthase" evidence="11">
    <location>
        <begin position="229"/>
        <end position="315"/>
    </location>
</feature>
<evidence type="ECO:0000256" key="10">
    <source>
        <dbReference type="SAM" id="Phobius"/>
    </source>
</evidence>
<dbReference type="InterPro" id="IPR032805">
    <property type="entry name" value="Wax_synthase_dom"/>
</dbReference>
<sequence>MEGEIMTLAKVCFSVFISLSFCYWIGKHVPAGTKRLLSLLPIICLYLFIPLNFSSVHLTGTTGFFFAWLVNFKLLLFAFDQGPLSSHPPISLSRFLALASFPIKIQSKTPHINSNLPPSNPNHNHNQPHQNVTNKNPSQGYKTSQFETNLSSITPNTKSQSKNNPSTPFLQYAIKTILLAAIIKAYDYSDHIHPKLILGMYCFHIYFMLELMLATIAAVARTTLGLELEPQFKEPLMSTSLQDFWGKRWNLMVTSILRPTVYEPTLRAAKGVVGPKWAPMPAVLGTFIVSGLMHEVILYYMGRVGPSFKMMGFFVLHGLCLMLEIMVKKSFVTATWKLPRLVSGMLTVGFVGVTCFWLFLPEFIRCRIVVKAFEEYTAIGAFVKNFTEIDLLSQSLYQTNNNMPH</sequence>
<evidence type="ECO:0000256" key="9">
    <source>
        <dbReference type="SAM" id="MobiDB-lite"/>
    </source>
</evidence>
<gene>
    <name evidence="12" type="ORF">LLUT_LOCUS30475</name>
</gene>
<organism evidence="12 13">
    <name type="scientific">Lupinus luteus</name>
    <name type="common">European yellow lupine</name>
    <dbReference type="NCBI Taxonomy" id="3873"/>
    <lineage>
        <taxon>Eukaryota</taxon>
        <taxon>Viridiplantae</taxon>
        <taxon>Streptophyta</taxon>
        <taxon>Embryophyta</taxon>
        <taxon>Tracheophyta</taxon>
        <taxon>Spermatophyta</taxon>
        <taxon>Magnoliopsida</taxon>
        <taxon>eudicotyledons</taxon>
        <taxon>Gunneridae</taxon>
        <taxon>Pentapetalae</taxon>
        <taxon>rosids</taxon>
        <taxon>fabids</taxon>
        <taxon>Fabales</taxon>
        <taxon>Fabaceae</taxon>
        <taxon>Papilionoideae</taxon>
        <taxon>50 kb inversion clade</taxon>
        <taxon>genistoids sensu lato</taxon>
        <taxon>core genistoids</taxon>
        <taxon>Genisteae</taxon>
        <taxon>Lupinus</taxon>
    </lineage>
</organism>
<evidence type="ECO:0000256" key="6">
    <source>
        <dbReference type="ARBA" id="ARBA00023098"/>
    </source>
</evidence>
<protein>
    <recommendedName>
        <fullName evidence="11">Wax synthase domain-containing protein</fullName>
    </recommendedName>
</protein>
<feature type="transmembrane region" description="Helical" evidence="10">
    <location>
        <begin position="7"/>
        <end position="26"/>
    </location>
</feature>
<comment type="subcellular location">
    <subcellularLocation>
        <location evidence="1">Membrane</location>
        <topology evidence="1">Multi-pass membrane protein</topology>
    </subcellularLocation>
</comment>
<comment type="caution">
    <text evidence="12">The sequence shown here is derived from an EMBL/GenBank/DDBJ whole genome shotgun (WGS) entry which is preliminary data.</text>
</comment>
<evidence type="ECO:0000256" key="4">
    <source>
        <dbReference type="ARBA" id="ARBA00022692"/>
    </source>
</evidence>
<evidence type="ECO:0000256" key="5">
    <source>
        <dbReference type="ARBA" id="ARBA00022989"/>
    </source>
</evidence>
<feature type="transmembrane region" description="Helical" evidence="10">
    <location>
        <begin position="198"/>
        <end position="220"/>
    </location>
</feature>
<evidence type="ECO:0000259" key="11">
    <source>
        <dbReference type="Pfam" id="PF13813"/>
    </source>
</evidence>
<dbReference type="PIRSF" id="PIRSF037006">
    <property type="entry name" value="Wax_synthase"/>
    <property type="match status" value="1"/>
</dbReference>
<dbReference type="Proteomes" id="UP001497480">
    <property type="component" value="Unassembled WGS sequence"/>
</dbReference>
<feature type="transmembrane region" description="Helical" evidence="10">
    <location>
        <begin position="56"/>
        <end position="79"/>
    </location>
</feature>
<keyword evidence="13" id="KW-1185">Reference proteome</keyword>
<feature type="compositionally biased region" description="Polar residues" evidence="9">
    <location>
        <begin position="132"/>
        <end position="141"/>
    </location>
</feature>
<name>A0AAV1Y6K6_LUPLU</name>
<dbReference type="EMBL" id="CAXHTB010000021">
    <property type="protein sequence ID" value="CAL0329415.1"/>
    <property type="molecule type" value="Genomic_DNA"/>
</dbReference>
<feature type="transmembrane region" description="Helical" evidence="10">
    <location>
        <begin position="308"/>
        <end position="327"/>
    </location>
</feature>
<proteinExistence type="inferred from homology"/>
<feature type="compositionally biased region" description="Low complexity" evidence="9">
    <location>
        <begin position="112"/>
        <end position="131"/>
    </location>
</feature>
<evidence type="ECO:0000256" key="8">
    <source>
        <dbReference type="ARBA" id="ARBA00023315"/>
    </source>
</evidence>
<evidence type="ECO:0000256" key="3">
    <source>
        <dbReference type="ARBA" id="ARBA00022679"/>
    </source>
</evidence>
<keyword evidence="4 10" id="KW-0812">Transmembrane</keyword>
<dbReference type="GO" id="GO:0008374">
    <property type="term" value="F:O-acyltransferase activity"/>
    <property type="evidence" value="ECO:0007669"/>
    <property type="project" value="InterPro"/>
</dbReference>